<evidence type="ECO:0000313" key="2">
    <source>
        <dbReference type="Proteomes" id="UP000659047"/>
    </source>
</evidence>
<dbReference type="EMBL" id="JAEPBH010000004">
    <property type="protein sequence ID" value="MBK4714231.1"/>
    <property type="molecule type" value="Genomic_DNA"/>
</dbReference>
<name>A0A8K0V2A5_9ENTR</name>
<proteinExistence type="predicted"/>
<dbReference type="RefSeq" id="WP_238712236.1">
    <property type="nucleotide sequence ID" value="NZ_JAEPBH010000004.1"/>
</dbReference>
<protein>
    <submittedName>
        <fullName evidence="1">Uncharacterized protein</fullName>
    </submittedName>
</protein>
<comment type="caution">
    <text evidence="1">The sequence shown here is derived from an EMBL/GenBank/DDBJ whole genome shotgun (WGS) entry which is preliminary data.</text>
</comment>
<sequence>MREKRKRCCTAADEGEVALIAGAEVVRFTPSLIIVERDPDKGMARFVLERSV</sequence>
<gene>
    <name evidence="1" type="ORF">JJB97_02535</name>
</gene>
<reference evidence="1" key="1">
    <citation type="submission" date="2021-01" db="EMBL/GenBank/DDBJ databases">
        <title>Intestinitalea alba gen. nov., sp. nov., a novel genus of the family Enterobacteriaceae, isolated from the gut of the plastic-eating mealworm Tenebrio molitor L.</title>
        <authorList>
            <person name="Yang Y."/>
        </authorList>
    </citation>
    <scope>NUCLEOTIDE SEQUENCE</scope>
    <source>
        <strain evidence="1">BIT-L3</strain>
    </source>
</reference>
<accession>A0A8K0V2A5</accession>
<dbReference type="Proteomes" id="UP000659047">
    <property type="component" value="Unassembled WGS sequence"/>
</dbReference>
<organism evidence="1 2">
    <name type="scientific">Tenebrionibacter intestinalis</name>
    <dbReference type="NCBI Taxonomy" id="2799638"/>
    <lineage>
        <taxon>Bacteria</taxon>
        <taxon>Pseudomonadati</taxon>
        <taxon>Pseudomonadota</taxon>
        <taxon>Gammaproteobacteria</taxon>
        <taxon>Enterobacterales</taxon>
        <taxon>Enterobacteriaceae</taxon>
        <taxon>Tenebrionibacter/Tenebrionicola group</taxon>
        <taxon>Tenebrionibacter</taxon>
    </lineage>
</organism>
<keyword evidence="2" id="KW-1185">Reference proteome</keyword>
<dbReference type="AlphaFoldDB" id="A0A8K0V2A5"/>
<evidence type="ECO:0000313" key="1">
    <source>
        <dbReference type="EMBL" id="MBK4714231.1"/>
    </source>
</evidence>